<sequence>MDRQSLGGSNKMEEQESVTTTGHRFRINSTVIRSRVRNHKKPSDIQSKFYSTKYAKLSSFVAVISGSLSSVSLISIFLPPLLGRLIYIPWALLFIFLSRGFIVSICRWFYKMIMKFFYQVFGIWNRFRGCGLMEQPRLPV</sequence>
<dbReference type="AlphaFoldDB" id="A0AAE0DXZ4"/>
<evidence type="ECO:0000256" key="2">
    <source>
        <dbReference type="SAM" id="Phobius"/>
    </source>
</evidence>
<protein>
    <submittedName>
        <fullName evidence="3">Uncharacterized protein</fullName>
    </submittedName>
</protein>
<feature type="transmembrane region" description="Helical" evidence="2">
    <location>
        <begin position="90"/>
        <end position="110"/>
    </location>
</feature>
<name>A0AAE0DXZ4_9ROSI</name>
<dbReference type="EMBL" id="JANJYJ010000008">
    <property type="protein sequence ID" value="KAK3195078.1"/>
    <property type="molecule type" value="Genomic_DNA"/>
</dbReference>
<reference evidence="3" key="1">
    <citation type="journal article" date="2023" name="Plant J.">
        <title>Genome sequences and population genomics provide insights into the demographic history, inbreeding, and mutation load of two 'living fossil' tree species of Dipteronia.</title>
        <authorList>
            <person name="Feng Y."/>
            <person name="Comes H.P."/>
            <person name="Chen J."/>
            <person name="Zhu S."/>
            <person name="Lu R."/>
            <person name="Zhang X."/>
            <person name="Li P."/>
            <person name="Qiu J."/>
            <person name="Olsen K.M."/>
            <person name="Qiu Y."/>
        </authorList>
    </citation>
    <scope>NUCLEOTIDE SEQUENCE</scope>
    <source>
        <strain evidence="3">NBL</strain>
    </source>
</reference>
<evidence type="ECO:0000256" key="1">
    <source>
        <dbReference type="SAM" id="MobiDB-lite"/>
    </source>
</evidence>
<keyword evidence="2" id="KW-0812">Transmembrane</keyword>
<feature type="transmembrane region" description="Helical" evidence="2">
    <location>
        <begin position="57"/>
        <end position="78"/>
    </location>
</feature>
<evidence type="ECO:0000313" key="4">
    <source>
        <dbReference type="Proteomes" id="UP001281410"/>
    </source>
</evidence>
<keyword evidence="2" id="KW-0472">Membrane</keyword>
<accession>A0AAE0DXZ4</accession>
<feature type="region of interest" description="Disordered" evidence="1">
    <location>
        <begin position="1"/>
        <end position="21"/>
    </location>
</feature>
<keyword evidence="4" id="KW-1185">Reference proteome</keyword>
<keyword evidence="2" id="KW-1133">Transmembrane helix</keyword>
<comment type="caution">
    <text evidence="3">The sequence shown here is derived from an EMBL/GenBank/DDBJ whole genome shotgun (WGS) entry which is preliminary data.</text>
</comment>
<gene>
    <name evidence="3" type="ORF">Dsin_026388</name>
</gene>
<dbReference type="Proteomes" id="UP001281410">
    <property type="component" value="Unassembled WGS sequence"/>
</dbReference>
<proteinExistence type="predicted"/>
<evidence type="ECO:0000313" key="3">
    <source>
        <dbReference type="EMBL" id="KAK3195078.1"/>
    </source>
</evidence>
<organism evidence="3 4">
    <name type="scientific">Dipteronia sinensis</name>
    <dbReference type="NCBI Taxonomy" id="43782"/>
    <lineage>
        <taxon>Eukaryota</taxon>
        <taxon>Viridiplantae</taxon>
        <taxon>Streptophyta</taxon>
        <taxon>Embryophyta</taxon>
        <taxon>Tracheophyta</taxon>
        <taxon>Spermatophyta</taxon>
        <taxon>Magnoliopsida</taxon>
        <taxon>eudicotyledons</taxon>
        <taxon>Gunneridae</taxon>
        <taxon>Pentapetalae</taxon>
        <taxon>rosids</taxon>
        <taxon>malvids</taxon>
        <taxon>Sapindales</taxon>
        <taxon>Sapindaceae</taxon>
        <taxon>Hippocastanoideae</taxon>
        <taxon>Acereae</taxon>
        <taxon>Dipteronia</taxon>
    </lineage>
</organism>